<comment type="function">
    <text evidence="7">Part of the ABC transporter complex PotABCD involved in spermidine/putrescine import. Responsible for energy coupling to the transport system.</text>
</comment>
<organism evidence="9 10">
    <name type="scientific">Puniceibacterium sediminis</name>
    <dbReference type="NCBI Taxonomy" id="1608407"/>
    <lineage>
        <taxon>Bacteria</taxon>
        <taxon>Pseudomonadati</taxon>
        <taxon>Pseudomonadota</taxon>
        <taxon>Alphaproteobacteria</taxon>
        <taxon>Rhodobacterales</taxon>
        <taxon>Paracoccaceae</taxon>
        <taxon>Puniceibacterium</taxon>
    </lineage>
</organism>
<comment type="catalytic activity">
    <reaction evidence="7">
        <text>ATP + H2O + polyamine-[polyamine-binding protein]Side 1 = ADP + phosphate + polyamineSide 2 + [polyamine-binding protein]Side 1.</text>
        <dbReference type="EC" id="7.6.2.11"/>
    </reaction>
</comment>
<keyword evidence="1 7" id="KW-0813">Transport</keyword>
<evidence type="ECO:0000256" key="3">
    <source>
        <dbReference type="ARBA" id="ARBA00022741"/>
    </source>
</evidence>
<dbReference type="InterPro" id="IPR008995">
    <property type="entry name" value="Mo/tungstate-bd_C_term_dom"/>
</dbReference>
<evidence type="ECO:0000313" key="10">
    <source>
        <dbReference type="Proteomes" id="UP000198417"/>
    </source>
</evidence>
<feature type="domain" description="ABC transporter" evidence="8">
    <location>
        <begin position="11"/>
        <end position="241"/>
    </location>
</feature>
<keyword evidence="10" id="KW-1185">Reference proteome</keyword>
<dbReference type="InterPro" id="IPR050093">
    <property type="entry name" value="ABC_SmlMolc_Importer"/>
</dbReference>
<dbReference type="GO" id="GO:0016887">
    <property type="term" value="F:ATP hydrolysis activity"/>
    <property type="evidence" value="ECO:0007669"/>
    <property type="project" value="InterPro"/>
</dbReference>
<evidence type="ECO:0000256" key="6">
    <source>
        <dbReference type="ARBA" id="ARBA00023136"/>
    </source>
</evidence>
<evidence type="ECO:0000256" key="1">
    <source>
        <dbReference type="ARBA" id="ARBA00022448"/>
    </source>
</evidence>
<dbReference type="SUPFAM" id="SSF50331">
    <property type="entry name" value="MOP-like"/>
    <property type="match status" value="1"/>
</dbReference>
<proteinExistence type="inferred from homology"/>
<dbReference type="InterPro" id="IPR027417">
    <property type="entry name" value="P-loop_NTPase"/>
</dbReference>
<dbReference type="PANTHER" id="PTHR42781">
    <property type="entry name" value="SPERMIDINE/PUTRESCINE IMPORT ATP-BINDING PROTEIN POTA"/>
    <property type="match status" value="1"/>
</dbReference>
<dbReference type="InterPro" id="IPR017871">
    <property type="entry name" value="ABC_transporter-like_CS"/>
</dbReference>
<dbReference type="SUPFAM" id="SSF52540">
    <property type="entry name" value="P-loop containing nucleoside triphosphate hydrolases"/>
    <property type="match status" value="1"/>
</dbReference>
<dbReference type="GO" id="GO:0005524">
    <property type="term" value="F:ATP binding"/>
    <property type="evidence" value="ECO:0007669"/>
    <property type="project" value="UniProtKB-KW"/>
</dbReference>
<keyword evidence="3 7" id="KW-0547">Nucleotide-binding</keyword>
<dbReference type="PANTHER" id="PTHR42781:SF4">
    <property type="entry name" value="SPERMIDINE_PUTRESCINE IMPORT ATP-BINDING PROTEIN POTA"/>
    <property type="match status" value="1"/>
</dbReference>
<comment type="subunit">
    <text evidence="7">The complex is composed of two ATP-binding proteins (PotA), two transmembrane proteins (PotB and PotC) and a solute-binding protein (PotD).</text>
</comment>
<keyword evidence="5 7" id="KW-1278">Translocase</keyword>
<keyword evidence="4 7" id="KW-0067">ATP-binding</keyword>
<reference evidence="9 10" key="1">
    <citation type="submission" date="2017-06" db="EMBL/GenBank/DDBJ databases">
        <authorList>
            <person name="Kim H.J."/>
            <person name="Triplett B.A."/>
        </authorList>
    </citation>
    <scope>NUCLEOTIDE SEQUENCE [LARGE SCALE GENOMIC DNA]</scope>
    <source>
        <strain evidence="9 10">DSM 29052</strain>
    </source>
</reference>
<dbReference type="Gene3D" id="3.40.50.300">
    <property type="entry name" value="P-loop containing nucleotide triphosphate hydrolases"/>
    <property type="match status" value="1"/>
</dbReference>
<name>A0A238YQG0_9RHOB</name>
<protein>
    <recommendedName>
        <fullName evidence="7">Spermidine/putrescine import ATP-binding protein PotA</fullName>
        <ecNumber evidence="7">7.6.2.11</ecNumber>
    </recommendedName>
</protein>
<keyword evidence="2 7" id="KW-1003">Cell membrane</keyword>
<comment type="similarity">
    <text evidence="7">Belongs to the ABC transporter superfamily. Spermidine/putrescine importer (TC 3.A.1.11.1) family.</text>
</comment>
<keyword evidence="6 7" id="KW-0472">Membrane</keyword>
<dbReference type="InterPro" id="IPR003439">
    <property type="entry name" value="ABC_transporter-like_ATP-bd"/>
</dbReference>
<dbReference type="FunFam" id="3.40.50.300:FF:000133">
    <property type="entry name" value="Spermidine/putrescine import ATP-binding protein PotA"/>
    <property type="match status" value="1"/>
</dbReference>
<dbReference type="PROSITE" id="PS00211">
    <property type="entry name" value="ABC_TRANSPORTER_1"/>
    <property type="match status" value="1"/>
</dbReference>
<evidence type="ECO:0000259" key="8">
    <source>
        <dbReference type="PROSITE" id="PS50893"/>
    </source>
</evidence>
<dbReference type="OrthoDB" id="9802264at2"/>
<evidence type="ECO:0000256" key="5">
    <source>
        <dbReference type="ARBA" id="ARBA00022967"/>
    </source>
</evidence>
<evidence type="ECO:0000256" key="2">
    <source>
        <dbReference type="ARBA" id="ARBA00022475"/>
    </source>
</evidence>
<dbReference type="InterPro" id="IPR005893">
    <property type="entry name" value="PotA-like"/>
</dbReference>
<dbReference type="PROSITE" id="PS50893">
    <property type="entry name" value="ABC_TRANSPORTER_2"/>
    <property type="match status" value="1"/>
</dbReference>
<dbReference type="EMBL" id="FZNN01000019">
    <property type="protein sequence ID" value="SNR72894.1"/>
    <property type="molecule type" value="Genomic_DNA"/>
</dbReference>
<dbReference type="InterPro" id="IPR013611">
    <property type="entry name" value="Transp-assoc_OB_typ2"/>
</dbReference>
<dbReference type="GO" id="GO:0015417">
    <property type="term" value="F:ABC-type polyamine transporter activity"/>
    <property type="evidence" value="ECO:0007669"/>
    <property type="project" value="UniProtKB-EC"/>
</dbReference>
<dbReference type="Gene3D" id="2.40.50.100">
    <property type="match status" value="1"/>
</dbReference>
<accession>A0A238YQG0</accession>
<dbReference type="GO" id="GO:0015847">
    <property type="term" value="P:putrescine transport"/>
    <property type="evidence" value="ECO:0007669"/>
    <property type="project" value="UniProtKB-ARBA"/>
</dbReference>
<evidence type="ECO:0000313" key="9">
    <source>
        <dbReference type="EMBL" id="SNR72894.1"/>
    </source>
</evidence>
<dbReference type="EC" id="7.6.2.11" evidence="7"/>
<dbReference type="RefSeq" id="WP_089272768.1">
    <property type="nucleotide sequence ID" value="NZ_FZNN01000019.1"/>
</dbReference>
<gene>
    <name evidence="7" type="primary">potA</name>
    <name evidence="9" type="ORF">SAMN06265370_1198</name>
</gene>
<dbReference type="NCBIfam" id="TIGR01187">
    <property type="entry name" value="potA"/>
    <property type="match status" value="1"/>
</dbReference>
<dbReference type="Pfam" id="PF08402">
    <property type="entry name" value="TOBE_2"/>
    <property type="match status" value="1"/>
</dbReference>
<dbReference type="InterPro" id="IPR003593">
    <property type="entry name" value="AAA+_ATPase"/>
</dbReference>
<dbReference type="Proteomes" id="UP000198417">
    <property type="component" value="Unassembled WGS sequence"/>
</dbReference>
<dbReference type="Pfam" id="PF00005">
    <property type="entry name" value="ABC_tran"/>
    <property type="match status" value="1"/>
</dbReference>
<dbReference type="AlphaFoldDB" id="A0A238YQG0"/>
<sequence>MNTEKQDALPITVTNVTKTYGKVRALDDVSLDVKSGEFLTLLGPSGSGKSTLLMVLAGFTRPDCGSLKFGGSEVIRTPPHLRDVGMTFQSYALFPHMTVFGNVGYPLRLRKVPKVEMRDRVEQALETVQLGGFGDRRIDQLSGGQRQRVAVARAIVFEPRILLMDEPLSALDKKLREQMQIELRHLHEKLGMTTVYVTHDQREALTMSDRIAVVNHGRIMQLATPRDLYERPANRFVADFIGDSTFLPVTRRNGQVCYGDMALKHDAPAPDAPDLLLMIRPERIVLSDDGPVNGANNFPATVNDVVYQGDSYLVQARMEDGSQISIRRAMRGSNITSMPVVGDMITMSLAPEDTVLIDGSEA</sequence>
<evidence type="ECO:0000256" key="4">
    <source>
        <dbReference type="ARBA" id="ARBA00022840"/>
    </source>
</evidence>
<dbReference type="SMART" id="SM00382">
    <property type="entry name" value="AAA"/>
    <property type="match status" value="1"/>
</dbReference>
<dbReference type="GO" id="GO:0043190">
    <property type="term" value="C:ATP-binding cassette (ABC) transporter complex"/>
    <property type="evidence" value="ECO:0007669"/>
    <property type="project" value="InterPro"/>
</dbReference>
<evidence type="ECO:0000256" key="7">
    <source>
        <dbReference type="RuleBase" id="RU364083"/>
    </source>
</evidence>